<name>M1WJL4_PSEP2</name>
<dbReference type="InterPro" id="IPR059232">
    <property type="entry name" value="Porin_put"/>
</dbReference>
<reference evidence="2 3" key="1">
    <citation type="journal article" date="2013" name="PLoS ONE">
        <title>The first genomic and proteomic characterization of a deep-sea sulfate reducer: insights into the piezophilic lifestyle of Desulfovibrio piezophilus.</title>
        <authorList>
            <person name="Pradel N."/>
            <person name="Ji B."/>
            <person name="Gimenez G."/>
            <person name="Talla E."/>
            <person name="Lenoble P."/>
            <person name="Garel M."/>
            <person name="Tamburini C."/>
            <person name="Fourquet P."/>
            <person name="Lebrun R."/>
            <person name="Bertin P."/>
            <person name="Denis Y."/>
            <person name="Pophillat M."/>
            <person name="Barbe V."/>
            <person name="Ollivier B."/>
            <person name="Dolla A."/>
        </authorList>
    </citation>
    <scope>NUCLEOTIDE SEQUENCE [LARGE SCALE GENOMIC DNA]</scope>
    <source>
        <strain evidence="3">DSM 10523 / SB164P1</strain>
    </source>
</reference>
<evidence type="ECO:0000256" key="1">
    <source>
        <dbReference type="SAM" id="SignalP"/>
    </source>
</evidence>
<gene>
    <name evidence="2" type="ordered locus">BN4_10864</name>
</gene>
<proteinExistence type="predicted"/>
<evidence type="ECO:0000313" key="3">
    <source>
        <dbReference type="Proteomes" id="UP000011724"/>
    </source>
</evidence>
<feature type="signal peptide" evidence="1">
    <location>
        <begin position="1"/>
        <end position="22"/>
    </location>
</feature>
<protein>
    <recommendedName>
        <fullName evidence="4">Outer membrane homotrimeric porin</fullName>
    </recommendedName>
</protein>
<accession>M1WJL4</accession>
<keyword evidence="1" id="KW-0732">Signal</keyword>
<dbReference type="BioCyc" id="DPIE1322246:BN4_RS04425-MONOMER"/>
<keyword evidence="3" id="KW-1185">Reference proteome</keyword>
<dbReference type="PATRIC" id="fig|879567.3.peg.889"/>
<dbReference type="STRING" id="1322246.BN4_10864"/>
<dbReference type="KEGG" id="dpi:BN4_10864"/>
<evidence type="ECO:0008006" key="4">
    <source>
        <dbReference type="Google" id="ProtNLM"/>
    </source>
</evidence>
<dbReference type="eggNOG" id="ENOG502ZCBE">
    <property type="taxonomic scope" value="Bacteria"/>
</dbReference>
<dbReference type="AlphaFoldDB" id="M1WJL4"/>
<reference evidence="3" key="2">
    <citation type="journal article" date="2013" name="Stand. Genomic Sci.">
        <title>Complete genome sequence of Desulfocapsa sulfexigens, a marine deltaproteobacterium specialized in disproportionating inorganic sulfur compounds.</title>
        <authorList>
            <person name="Finster K.W."/>
            <person name="Kjeldsen K.U."/>
            <person name="Kube M."/>
            <person name="Reinhardt R."/>
            <person name="Mussmann M."/>
            <person name="Amann R."/>
            <person name="Schreiber L."/>
        </authorList>
    </citation>
    <scope>NUCLEOTIDE SEQUENCE [LARGE SCALE GENOMIC DNA]</scope>
    <source>
        <strain evidence="3">DSM 10523 / SB164P1</strain>
    </source>
</reference>
<evidence type="ECO:0000313" key="2">
    <source>
        <dbReference type="EMBL" id="CCH48101.1"/>
    </source>
</evidence>
<dbReference type="RefSeq" id="WP_015414154.1">
    <property type="nucleotide sequence ID" value="NC_020409.1"/>
</dbReference>
<sequence>MKRLIMLAVLCAFVLSAAAASAADLKMSGDFITDAQWQSNWNFKDNGAKDNDDRVFDIKQRINLVFDFVANENLKAVIYLRSNTNWGKGDTAVGAESATMNLRRGYLDFTYPETSVRTKLGYMGLSLPAAVGGGSFILDEEVSAMTISGDITDNVGFMAGFIRPYANDDESEDFMDAYAVALPMTFDGFSLTPFGVYGSIGDNTSGADLAGTNAAGLASMNATTNASGSDYEGAYWLGMAFTMDLFDPFVLNADINYGNVSSDVDQNDRSGWMMDAALEYKGFDFMTPEVFFAYSSGEDGNSTSGDAGSERMPVMAASNWALGSFFFGGDYFLQGSIAERNDYLGFWALGLSLKDIQSFADGMTHTATILYAQGTNDKDVATDSGSSTNISYGRTLTEEDSLIEVDFNTYYKLYDELTIGLELGYLNLDADENYWGADNEGGDAWKVTTGIAYSF</sequence>
<dbReference type="Proteomes" id="UP000011724">
    <property type="component" value="Chromosome"/>
</dbReference>
<dbReference type="OrthoDB" id="5464498at2"/>
<feature type="chain" id="PRO_5004018778" description="Outer membrane homotrimeric porin" evidence="1">
    <location>
        <begin position="23"/>
        <end position="455"/>
    </location>
</feature>
<dbReference type="NCBIfam" id="NF033939">
    <property type="entry name" value="DESULF_POR1"/>
    <property type="match status" value="1"/>
</dbReference>
<dbReference type="HOGENOM" id="CLU_042511_0_0_7"/>
<dbReference type="EMBL" id="FO203427">
    <property type="protein sequence ID" value="CCH48101.1"/>
    <property type="molecule type" value="Genomic_DNA"/>
</dbReference>
<organism evidence="2 3">
    <name type="scientific">Pseudodesulfovibrio piezophilus (strain DSM 21447 / JCM 15486 / C1TLV30)</name>
    <name type="common">Desulfovibrio piezophilus</name>
    <dbReference type="NCBI Taxonomy" id="1322246"/>
    <lineage>
        <taxon>Bacteria</taxon>
        <taxon>Pseudomonadati</taxon>
        <taxon>Thermodesulfobacteriota</taxon>
        <taxon>Desulfovibrionia</taxon>
        <taxon>Desulfovibrionales</taxon>
        <taxon>Desulfovibrionaceae</taxon>
    </lineage>
</organism>